<dbReference type="Proteomes" id="UP000004088">
    <property type="component" value="Unassembled WGS sequence"/>
</dbReference>
<dbReference type="EMBL" id="AEWV01000042">
    <property type="protein sequence ID" value="EGC16418.1"/>
    <property type="molecule type" value="Genomic_DNA"/>
</dbReference>
<evidence type="ECO:0000256" key="1">
    <source>
        <dbReference type="SAM" id="SignalP"/>
    </source>
</evidence>
<accession>F0F2B8</accession>
<feature type="chain" id="PRO_5003250271" description="Secreted protein" evidence="1">
    <location>
        <begin position="24"/>
        <end position="73"/>
    </location>
</feature>
<reference evidence="2 3" key="1">
    <citation type="submission" date="2011-01" db="EMBL/GenBank/DDBJ databases">
        <authorList>
            <person name="Muzny D."/>
            <person name="Qin X."/>
            <person name="Deng J."/>
            <person name="Jiang H."/>
            <person name="Liu Y."/>
            <person name="Qu J."/>
            <person name="Song X.-Z."/>
            <person name="Zhang L."/>
            <person name="Thornton R."/>
            <person name="Coyle M."/>
            <person name="Francisco L."/>
            <person name="Jackson L."/>
            <person name="Javaid M."/>
            <person name="Korchina V."/>
            <person name="Kovar C."/>
            <person name="Mata R."/>
            <person name="Mathew T."/>
            <person name="Ngo R."/>
            <person name="Nguyen L."/>
            <person name="Nguyen N."/>
            <person name="Okwuonu G."/>
            <person name="Ongeri F."/>
            <person name="Pham C."/>
            <person name="Simmons D."/>
            <person name="Wilczek-Boney K."/>
            <person name="Hale W."/>
            <person name="Jakkamsetti A."/>
            <person name="Pham P."/>
            <person name="Ruth R."/>
            <person name="San Lucas F."/>
            <person name="Warren J."/>
            <person name="Zhang J."/>
            <person name="Zhao Z."/>
            <person name="Zhou C."/>
            <person name="Zhu D."/>
            <person name="Lee S."/>
            <person name="Bess C."/>
            <person name="Blankenburg K."/>
            <person name="Forbes L."/>
            <person name="Fu Q."/>
            <person name="Gubbala S."/>
            <person name="Hirani K."/>
            <person name="Jayaseelan J.C."/>
            <person name="Lara F."/>
            <person name="Munidasa M."/>
            <person name="Palculict T."/>
            <person name="Patil S."/>
            <person name="Pu L.-L."/>
            <person name="Saada N."/>
            <person name="Tang L."/>
            <person name="Weissenberger G."/>
            <person name="Zhu Y."/>
            <person name="Hemphill L."/>
            <person name="Shang Y."/>
            <person name="Youmans B."/>
            <person name="Ayvaz T."/>
            <person name="Ross M."/>
            <person name="Santibanez J."/>
            <person name="Aqrawi P."/>
            <person name="Gross S."/>
            <person name="Joshi V."/>
            <person name="Fowler G."/>
            <person name="Nazareth L."/>
            <person name="Reid J."/>
            <person name="Worley K."/>
            <person name="Petrosino J."/>
            <person name="Highlander S."/>
            <person name="Gibbs R."/>
        </authorList>
    </citation>
    <scope>NUCLEOTIDE SEQUENCE [LARGE SCALE GENOMIC DNA]</scope>
    <source>
        <strain evidence="2 3">ATCC 33394</strain>
    </source>
</reference>
<sequence length="73" mass="8423">MAARLIHSFKLMCCGLAAAAAKAACKYPQMFQKYPQILPKHQHKHLNKKEITSRNPTGYVLVIHFFIYNQSYI</sequence>
<feature type="signal peptide" evidence="1">
    <location>
        <begin position="1"/>
        <end position="23"/>
    </location>
</feature>
<dbReference type="HOGENOM" id="CLU_2699784_0_0_4"/>
<evidence type="ECO:0000313" key="2">
    <source>
        <dbReference type="EMBL" id="EGC16418.1"/>
    </source>
</evidence>
<name>F0F2B8_9NEIS</name>
<keyword evidence="3" id="KW-1185">Reference proteome</keyword>
<protein>
    <recommendedName>
        <fullName evidence="4">Secreted protein</fullName>
    </recommendedName>
</protein>
<evidence type="ECO:0000313" key="3">
    <source>
        <dbReference type="Proteomes" id="UP000004088"/>
    </source>
</evidence>
<keyword evidence="1" id="KW-0732">Signal</keyword>
<evidence type="ECO:0008006" key="4">
    <source>
        <dbReference type="Google" id="ProtNLM"/>
    </source>
</evidence>
<gene>
    <name evidence="2" type="ORF">HMPREF9098_2253</name>
</gene>
<dbReference type="AlphaFoldDB" id="F0F2B8"/>
<organism evidence="2 3">
    <name type="scientific">Kingella denitrificans ATCC 33394</name>
    <dbReference type="NCBI Taxonomy" id="888741"/>
    <lineage>
        <taxon>Bacteria</taxon>
        <taxon>Pseudomonadati</taxon>
        <taxon>Pseudomonadota</taxon>
        <taxon>Betaproteobacteria</taxon>
        <taxon>Neisseriales</taxon>
        <taxon>Neisseriaceae</taxon>
        <taxon>Kingella</taxon>
    </lineage>
</organism>
<comment type="caution">
    <text evidence="2">The sequence shown here is derived from an EMBL/GenBank/DDBJ whole genome shotgun (WGS) entry which is preliminary data.</text>
</comment>
<dbReference type="STRING" id="888741.HMPREF9098_2253"/>
<proteinExistence type="predicted"/>